<evidence type="ECO:0000313" key="2">
    <source>
        <dbReference type="Proteomes" id="UP000319824"/>
    </source>
</evidence>
<gene>
    <name evidence="1" type="ORF">BCL32_3113</name>
</gene>
<dbReference type="Proteomes" id="UP000319824">
    <property type="component" value="Unassembled WGS sequence"/>
</dbReference>
<protein>
    <submittedName>
        <fullName evidence="1">Uncharacterized protein</fullName>
    </submittedName>
</protein>
<sequence length="79" mass="8604">MSLFELLSFTDDEIDLITSALCRWSERNHINVHSEYGQAALRHAIALVSAGIQSPDSVIARLDEVCAPPAAHRSSVRGS</sequence>
<proteinExistence type="predicted"/>
<dbReference type="EMBL" id="VISO01000003">
    <property type="protein sequence ID" value="TVZ63006.1"/>
    <property type="molecule type" value="Genomic_DNA"/>
</dbReference>
<evidence type="ECO:0000313" key="1">
    <source>
        <dbReference type="EMBL" id="TVZ63006.1"/>
    </source>
</evidence>
<accession>A0A559SKX1</accession>
<name>A0A559SKX1_9HYPH</name>
<comment type="caution">
    <text evidence="1">The sequence shown here is derived from an EMBL/GenBank/DDBJ whole genome shotgun (WGS) entry which is preliminary data.</text>
</comment>
<dbReference type="AlphaFoldDB" id="A0A559SKX1"/>
<organism evidence="1 2">
    <name type="scientific">Rhizobium mongolense USDA 1844</name>
    <dbReference type="NCBI Taxonomy" id="1079460"/>
    <lineage>
        <taxon>Bacteria</taxon>
        <taxon>Pseudomonadati</taxon>
        <taxon>Pseudomonadota</taxon>
        <taxon>Alphaproteobacteria</taxon>
        <taxon>Hyphomicrobiales</taxon>
        <taxon>Rhizobiaceae</taxon>
        <taxon>Rhizobium/Agrobacterium group</taxon>
        <taxon>Rhizobium</taxon>
    </lineage>
</organism>
<reference evidence="1 2" key="1">
    <citation type="submission" date="2019-06" db="EMBL/GenBank/DDBJ databases">
        <title>Pac Bio to generate improved reference genome sequences for organisms with transposon mutant libraries (support for FEBA project).</title>
        <authorList>
            <person name="Blow M."/>
        </authorList>
    </citation>
    <scope>NUCLEOTIDE SEQUENCE [LARGE SCALE GENOMIC DNA]</scope>
    <source>
        <strain evidence="1 2">USDA 1844</strain>
    </source>
</reference>